<dbReference type="Proteomes" id="UP001060336">
    <property type="component" value="Chromosome"/>
</dbReference>
<proteinExistence type="inferred from homology"/>
<dbReference type="SUPFAM" id="SSF48179">
    <property type="entry name" value="6-phosphogluconate dehydrogenase C-terminal domain-like"/>
    <property type="match status" value="1"/>
</dbReference>
<dbReference type="PANTHER" id="PTHR11645:SF13">
    <property type="entry name" value="PYRROLINE-5-CARBOXYLATE REDUCTASE CATALYTIC N-TERMINAL DOMAIN-CONTAINING PROTEIN"/>
    <property type="match status" value="1"/>
</dbReference>
<evidence type="ECO:0000313" key="5">
    <source>
        <dbReference type="EMBL" id="UUX49958.1"/>
    </source>
</evidence>
<feature type="domain" description="Pyrroline-5-carboxylate reductase catalytic N-terminal" evidence="3">
    <location>
        <begin position="4"/>
        <end position="92"/>
    </location>
</feature>
<dbReference type="SUPFAM" id="SSF51735">
    <property type="entry name" value="NAD(P)-binding Rossmann-fold domains"/>
    <property type="match status" value="1"/>
</dbReference>
<dbReference type="Pfam" id="PF14748">
    <property type="entry name" value="P5CR_dimer"/>
    <property type="match status" value="1"/>
</dbReference>
<feature type="domain" description="Pyrroline-5-carboxylate reductase dimerisation" evidence="4">
    <location>
        <begin position="155"/>
        <end position="249"/>
    </location>
</feature>
<evidence type="ECO:0000259" key="4">
    <source>
        <dbReference type="Pfam" id="PF14748"/>
    </source>
</evidence>
<organism evidence="5 6">
    <name type="scientific">Nisaea acidiphila</name>
    <dbReference type="NCBI Taxonomy" id="1862145"/>
    <lineage>
        <taxon>Bacteria</taxon>
        <taxon>Pseudomonadati</taxon>
        <taxon>Pseudomonadota</taxon>
        <taxon>Alphaproteobacteria</taxon>
        <taxon>Rhodospirillales</taxon>
        <taxon>Thalassobaculaceae</taxon>
        <taxon>Nisaea</taxon>
    </lineage>
</organism>
<dbReference type="InterPro" id="IPR028939">
    <property type="entry name" value="P5C_Rdtase_cat_N"/>
</dbReference>
<protein>
    <submittedName>
        <fullName evidence="5">NAD(P)-binding domain-containing protein</fullName>
    </submittedName>
</protein>
<evidence type="ECO:0000259" key="3">
    <source>
        <dbReference type="Pfam" id="PF03807"/>
    </source>
</evidence>
<sequence length="256" mass="26834">MNSVGIIGVGYLGACLAEGLASAGLSVLLSPRNAARSAELAERFGCRIASGNAEVIERSEVVFLSTRPAQIAETASGLPWRADQVVISTAAGIGLDTIRPAVAPATAVRSMPIATSRLRRSPTAFYPENPTAAEVLRKLGTAIPFEDEGAFETASIFGAYYAMLYAFFDEMSGWAEMHGLPPEPARLLTAGMADAAAAAVIDRTDVAPRQLLDDLLTPGGISEEGLKVLRDAGALSRWRDAMDASLERALAIKAVG</sequence>
<reference evidence="5" key="1">
    <citation type="submission" date="2022-08" db="EMBL/GenBank/DDBJ databases">
        <title>Nisaea acidiphila sp. nov., isolated from a marine algal debris and emended description of the genus Nisaea Urios et al. 2008.</title>
        <authorList>
            <person name="Kwon K."/>
        </authorList>
    </citation>
    <scope>NUCLEOTIDE SEQUENCE</scope>
    <source>
        <strain evidence="5">MEBiC11861</strain>
    </source>
</reference>
<name>A0A9J7ARW8_9PROT</name>
<dbReference type="PIRSF" id="PIRSF000193">
    <property type="entry name" value="Pyrrol-5-carb_rd"/>
    <property type="match status" value="1"/>
</dbReference>
<dbReference type="InterPro" id="IPR008927">
    <property type="entry name" value="6-PGluconate_DH-like_C_sf"/>
</dbReference>
<dbReference type="GO" id="GO:0055129">
    <property type="term" value="P:L-proline biosynthetic process"/>
    <property type="evidence" value="ECO:0007669"/>
    <property type="project" value="TreeGrafter"/>
</dbReference>
<dbReference type="GO" id="GO:0004735">
    <property type="term" value="F:pyrroline-5-carboxylate reductase activity"/>
    <property type="evidence" value="ECO:0007669"/>
    <property type="project" value="InterPro"/>
</dbReference>
<dbReference type="KEGG" id="naci:NUH88_21535"/>
<feature type="binding site" evidence="2">
    <location>
        <position position="52"/>
    </location>
    <ligand>
        <name>NADPH</name>
        <dbReference type="ChEBI" id="CHEBI:57783"/>
    </ligand>
</feature>
<keyword evidence="6" id="KW-1185">Reference proteome</keyword>
<evidence type="ECO:0000256" key="2">
    <source>
        <dbReference type="PIRSR" id="PIRSR000193-1"/>
    </source>
</evidence>
<comment type="similarity">
    <text evidence="1">Belongs to the pyrroline-5-carboxylate reductase family.</text>
</comment>
<dbReference type="Pfam" id="PF03807">
    <property type="entry name" value="F420_oxidored"/>
    <property type="match status" value="1"/>
</dbReference>
<dbReference type="PANTHER" id="PTHR11645">
    <property type="entry name" value="PYRROLINE-5-CARBOXYLATE REDUCTASE"/>
    <property type="match status" value="1"/>
</dbReference>
<feature type="binding site" evidence="2">
    <location>
        <begin position="7"/>
        <end position="12"/>
    </location>
    <ligand>
        <name>NADP(+)</name>
        <dbReference type="ChEBI" id="CHEBI:58349"/>
    </ligand>
</feature>
<dbReference type="RefSeq" id="WP_257768886.1">
    <property type="nucleotide sequence ID" value="NZ_CP102480.1"/>
</dbReference>
<evidence type="ECO:0000313" key="6">
    <source>
        <dbReference type="Proteomes" id="UP001060336"/>
    </source>
</evidence>
<dbReference type="InterPro" id="IPR036291">
    <property type="entry name" value="NAD(P)-bd_dom_sf"/>
</dbReference>
<dbReference type="InterPro" id="IPR029036">
    <property type="entry name" value="P5CR_dimer"/>
</dbReference>
<accession>A0A9J7ARW8</accession>
<dbReference type="Gene3D" id="3.40.50.720">
    <property type="entry name" value="NAD(P)-binding Rossmann-like Domain"/>
    <property type="match status" value="1"/>
</dbReference>
<gene>
    <name evidence="5" type="ORF">NUH88_21535</name>
</gene>
<evidence type="ECO:0000256" key="1">
    <source>
        <dbReference type="ARBA" id="ARBA00005525"/>
    </source>
</evidence>
<keyword evidence="2" id="KW-0521">NADP</keyword>
<dbReference type="AlphaFoldDB" id="A0A9J7ARW8"/>
<dbReference type="Gene3D" id="1.10.3730.10">
    <property type="entry name" value="ProC C-terminal domain-like"/>
    <property type="match status" value="1"/>
</dbReference>
<dbReference type="InterPro" id="IPR000304">
    <property type="entry name" value="Pyrroline-COOH_reductase"/>
</dbReference>
<dbReference type="EMBL" id="CP102480">
    <property type="protein sequence ID" value="UUX49958.1"/>
    <property type="molecule type" value="Genomic_DNA"/>
</dbReference>